<dbReference type="RefSeq" id="WP_345498898.1">
    <property type="nucleotide sequence ID" value="NZ_BAABJM010000007.1"/>
</dbReference>
<dbReference type="Gene3D" id="1.10.287.620">
    <property type="entry name" value="Helix Hairpins"/>
    <property type="match status" value="1"/>
</dbReference>
<feature type="compositionally biased region" description="Acidic residues" evidence="1">
    <location>
        <begin position="170"/>
        <end position="182"/>
    </location>
</feature>
<organism evidence="2 3">
    <name type="scientific">Nocardia callitridis</name>
    <dbReference type="NCBI Taxonomy" id="648753"/>
    <lineage>
        <taxon>Bacteria</taxon>
        <taxon>Bacillati</taxon>
        <taxon>Actinomycetota</taxon>
        <taxon>Actinomycetes</taxon>
        <taxon>Mycobacteriales</taxon>
        <taxon>Nocardiaceae</taxon>
        <taxon>Nocardia</taxon>
    </lineage>
</organism>
<feature type="compositionally biased region" description="Basic and acidic residues" evidence="1">
    <location>
        <begin position="233"/>
        <end position="250"/>
    </location>
</feature>
<evidence type="ECO:0008006" key="4">
    <source>
        <dbReference type="Google" id="ProtNLM"/>
    </source>
</evidence>
<comment type="caution">
    <text evidence="2">The sequence shown here is derived from an EMBL/GenBank/DDBJ whole genome shotgun (WGS) entry which is preliminary data.</text>
</comment>
<name>A0ABP9KWL4_9NOCA</name>
<dbReference type="Proteomes" id="UP001500603">
    <property type="component" value="Unassembled WGS sequence"/>
</dbReference>
<evidence type="ECO:0000313" key="3">
    <source>
        <dbReference type="Proteomes" id="UP001500603"/>
    </source>
</evidence>
<accession>A0ABP9KWL4</accession>
<dbReference type="EMBL" id="BAABJM010000007">
    <property type="protein sequence ID" value="GAA5066019.1"/>
    <property type="molecule type" value="Genomic_DNA"/>
</dbReference>
<proteinExistence type="predicted"/>
<reference evidence="3" key="1">
    <citation type="journal article" date="2019" name="Int. J. Syst. Evol. Microbiol.">
        <title>The Global Catalogue of Microorganisms (GCM) 10K type strain sequencing project: providing services to taxonomists for standard genome sequencing and annotation.</title>
        <authorList>
            <consortium name="The Broad Institute Genomics Platform"/>
            <consortium name="The Broad Institute Genome Sequencing Center for Infectious Disease"/>
            <person name="Wu L."/>
            <person name="Ma J."/>
        </authorList>
    </citation>
    <scope>NUCLEOTIDE SEQUENCE [LARGE SCALE GENOMIC DNA]</scope>
    <source>
        <strain evidence="3">JCM 18298</strain>
    </source>
</reference>
<gene>
    <name evidence="2" type="ORF">GCM10023318_53770</name>
</gene>
<evidence type="ECO:0000313" key="2">
    <source>
        <dbReference type="EMBL" id="GAA5066019.1"/>
    </source>
</evidence>
<feature type="region of interest" description="Disordered" evidence="1">
    <location>
        <begin position="233"/>
        <end position="276"/>
    </location>
</feature>
<keyword evidence="3" id="KW-1185">Reference proteome</keyword>
<feature type="region of interest" description="Disordered" evidence="1">
    <location>
        <begin position="170"/>
        <end position="203"/>
    </location>
</feature>
<evidence type="ECO:0000256" key="1">
    <source>
        <dbReference type="SAM" id="MobiDB-lite"/>
    </source>
</evidence>
<protein>
    <recommendedName>
        <fullName evidence="4">Transposase</fullName>
    </recommendedName>
</protein>
<sequence>MTLEEVAADLYARAPGEFVAARGSAVAAARKAGDKQLATAVGKLRKPTVAAWTANLLAREAPDEVDSLLQLGEALRTAQRQLSGEQLRALTAQRQQVVAALGAKACGLAEEHGKPVGEAVARAVAQTLTAALADPAIAEQVRTGTLATAQTYEGFGPNADPTMRVVPAAEPEDTEDAANGDDSDARRELEQAESELESASTAHDVAEDALADARNSLSDIDSRISTLREELTHAEQERKFAHSTELDARTRARSAQQTLERAQRAVEHARTRVGDE</sequence>
<feature type="compositionally biased region" description="Basic and acidic residues" evidence="1">
    <location>
        <begin position="261"/>
        <end position="276"/>
    </location>
</feature>